<dbReference type="GO" id="GO:0005829">
    <property type="term" value="C:cytosol"/>
    <property type="evidence" value="ECO:0007669"/>
    <property type="project" value="TreeGrafter"/>
</dbReference>
<dbReference type="AlphaFoldDB" id="A0A2R9SV75"/>
<dbReference type="Pfam" id="PF00899">
    <property type="entry name" value="ThiF"/>
    <property type="match status" value="1"/>
</dbReference>
<dbReference type="GO" id="GO:0008146">
    <property type="term" value="F:sulfotransferase activity"/>
    <property type="evidence" value="ECO:0007669"/>
    <property type="project" value="TreeGrafter"/>
</dbReference>
<dbReference type="RefSeq" id="WP_006209692.1">
    <property type="nucleotide sequence ID" value="NZ_ADHJ01000021.1"/>
</dbReference>
<evidence type="ECO:0000256" key="1">
    <source>
        <dbReference type="ARBA" id="ARBA00009919"/>
    </source>
</evidence>
<keyword evidence="4" id="KW-1185">Reference proteome</keyword>
<organism evidence="3 4">
    <name type="scientific">Paenibacillus vortex V453</name>
    <dbReference type="NCBI Taxonomy" id="715225"/>
    <lineage>
        <taxon>Bacteria</taxon>
        <taxon>Bacillati</taxon>
        <taxon>Bacillota</taxon>
        <taxon>Bacilli</taxon>
        <taxon>Bacillales</taxon>
        <taxon>Paenibacillaceae</taxon>
        <taxon>Paenibacillus</taxon>
    </lineage>
</organism>
<dbReference type="EMBL" id="ADHJ01000021">
    <property type="protein sequence ID" value="EFU41266.1"/>
    <property type="molecule type" value="Genomic_DNA"/>
</dbReference>
<reference evidence="3 4" key="1">
    <citation type="journal article" date="2010" name="BMC Genomics">
        <title>Genome sequence of the pattern forming Paenibacillus vortex bacterium reveals potential for thriving in complex environments.</title>
        <authorList>
            <person name="Sirota-Madi A."/>
            <person name="Olender T."/>
            <person name="Helman Y."/>
            <person name="Ingham C."/>
            <person name="Brainis I."/>
            <person name="Roth D."/>
            <person name="Hagi E."/>
            <person name="Brodsky L."/>
            <person name="Leshkowitz D."/>
            <person name="Galatenko V."/>
            <person name="Nikolaev V."/>
            <person name="Mugasimangalam R.C."/>
            <person name="Bransburg-Zabary S."/>
            <person name="Gutnick D.L."/>
            <person name="Lancet D."/>
            <person name="Ben-Jacob E."/>
        </authorList>
    </citation>
    <scope>NUCLEOTIDE SEQUENCE [LARGE SCALE GENOMIC DNA]</scope>
    <source>
        <strain evidence="3 4">V453</strain>
    </source>
</reference>
<dbReference type="KEGG" id="pvo:PVOR_14549"/>
<dbReference type="CDD" id="cd00757">
    <property type="entry name" value="ThiF_MoeB_HesA_family"/>
    <property type="match status" value="1"/>
</dbReference>
<accession>A0A2R9SV75</accession>
<dbReference type="Gene3D" id="3.40.50.720">
    <property type="entry name" value="NAD(P)-binding Rossmann-like Domain"/>
    <property type="match status" value="1"/>
</dbReference>
<dbReference type="Proteomes" id="UP000003094">
    <property type="component" value="Unassembled WGS sequence"/>
</dbReference>
<dbReference type="GO" id="GO:0008641">
    <property type="term" value="F:ubiquitin-like modifier activating enzyme activity"/>
    <property type="evidence" value="ECO:0007669"/>
    <property type="project" value="InterPro"/>
</dbReference>
<protein>
    <submittedName>
        <fullName evidence="3">UBA/THIF-type NAD/FAD binding protein</fullName>
    </submittedName>
</protein>
<dbReference type="PANTHER" id="PTHR10953:SF102">
    <property type="entry name" value="ADENYLYLTRANSFERASE AND SULFURTRANSFERASE MOCS3"/>
    <property type="match status" value="1"/>
</dbReference>
<gene>
    <name evidence="3" type="ORF">PVOR_14549</name>
</gene>
<dbReference type="GO" id="GO:0004792">
    <property type="term" value="F:thiosulfate-cyanide sulfurtransferase activity"/>
    <property type="evidence" value="ECO:0007669"/>
    <property type="project" value="TreeGrafter"/>
</dbReference>
<dbReference type="InterPro" id="IPR045886">
    <property type="entry name" value="ThiF/MoeB/HesA"/>
</dbReference>
<sequence>MSGFSDKGEGPINIKQVFDAAAAQVSGRSDAFSIEREHRYSRQERFAPFGSEGQQRLASSHVLVLGAGALGSAVAETLVRAGVGHVTIVDRDYVEWSNLQRQQLFTEQDAIDRLPKAIAAAKRLTEINSDGIIDGIVMDVRAQELSILCQGADLIMDATDNFETRLIVNDIGFKLGIPWIYGGCVGSSGMSYTFLPGETPCLNCLLRTIPLGGDTCDINGILPQAVQIVAAHQTMEAMKLLSGQRNALRKKMLSFDLWRNERVEFGVDRAKKSDCPTCGEHPDYPYLTSANVDKSEVLCGRDTVQIRPARPLQLDLHEVADRLNRLQQGKATVTPYMIIYQADPHRLVIFGDGRTLVHGTSDLARARTLYHKYVGG</sequence>
<dbReference type="FunFam" id="3.40.50.720:FF:000080">
    <property type="entry name" value="Thiazole biosynthesis adenylyltransferase ThiF"/>
    <property type="match status" value="1"/>
</dbReference>
<dbReference type="InterPro" id="IPR000594">
    <property type="entry name" value="ThiF_NAD_FAD-bd"/>
</dbReference>
<proteinExistence type="inferred from homology"/>
<dbReference type="SUPFAM" id="SSF69572">
    <property type="entry name" value="Activating enzymes of the ubiquitin-like proteins"/>
    <property type="match status" value="1"/>
</dbReference>
<dbReference type="GO" id="GO:0016779">
    <property type="term" value="F:nucleotidyltransferase activity"/>
    <property type="evidence" value="ECO:0007669"/>
    <property type="project" value="TreeGrafter"/>
</dbReference>
<comment type="similarity">
    <text evidence="1">Belongs to the HesA/MoeB/ThiF family.</text>
</comment>
<dbReference type="PANTHER" id="PTHR10953">
    <property type="entry name" value="UBIQUITIN-ACTIVATING ENZYME E1"/>
    <property type="match status" value="1"/>
</dbReference>
<name>A0A2R9SV75_9BACL</name>
<evidence type="ECO:0000313" key="4">
    <source>
        <dbReference type="Proteomes" id="UP000003094"/>
    </source>
</evidence>
<evidence type="ECO:0000259" key="2">
    <source>
        <dbReference type="Pfam" id="PF00899"/>
    </source>
</evidence>
<dbReference type="InterPro" id="IPR035985">
    <property type="entry name" value="Ubiquitin-activating_enz"/>
</dbReference>
<feature type="domain" description="THIF-type NAD/FAD binding fold" evidence="2">
    <location>
        <begin position="40"/>
        <end position="276"/>
    </location>
</feature>
<evidence type="ECO:0000313" key="3">
    <source>
        <dbReference type="EMBL" id="EFU41266.1"/>
    </source>
</evidence>
<comment type="caution">
    <text evidence="3">The sequence shown here is derived from an EMBL/GenBank/DDBJ whole genome shotgun (WGS) entry which is preliminary data.</text>
</comment>